<dbReference type="InterPro" id="IPR031846">
    <property type="entry name" value="Hvcn1"/>
</dbReference>
<evidence type="ECO:0000313" key="9">
    <source>
        <dbReference type="Proteomes" id="UP000664940"/>
    </source>
</evidence>
<keyword evidence="3" id="KW-0472">Membrane</keyword>
<dbReference type="AlphaFoldDB" id="A0A833ZN75"/>
<evidence type="ECO:0000256" key="1">
    <source>
        <dbReference type="ARBA" id="ARBA00004651"/>
    </source>
</evidence>
<evidence type="ECO:0000256" key="3">
    <source>
        <dbReference type="ARBA" id="ARBA00022475"/>
    </source>
</evidence>
<dbReference type="GO" id="GO:0005886">
    <property type="term" value="C:plasma membrane"/>
    <property type="evidence" value="ECO:0007669"/>
    <property type="project" value="UniProtKB-SubCell"/>
</dbReference>
<accession>A0A833ZN75</accession>
<evidence type="ECO:0000256" key="7">
    <source>
        <dbReference type="SAM" id="MobiDB-lite"/>
    </source>
</evidence>
<dbReference type="Proteomes" id="UP000664940">
    <property type="component" value="Unassembled WGS sequence"/>
</dbReference>
<keyword evidence="4" id="KW-0851">Voltage-gated channel</keyword>
<dbReference type="PANTHER" id="PTHR46480">
    <property type="entry name" value="F20B24.22"/>
    <property type="match status" value="1"/>
</dbReference>
<proteinExistence type="predicted"/>
<sequence>MATWNEKTVTLGATVAAAEKMSKLLKHFAVVGNVYQAWNISYKKWENEEEEEEEQPPQTPTWGEEGRAADLNMASASPPSSPLDFRATLRKLFSSHRFQVITICLVVLEAIRVLGLILDPKIIRQRGSTT</sequence>
<keyword evidence="3" id="KW-1003">Cell membrane</keyword>
<evidence type="ECO:0000256" key="2">
    <source>
        <dbReference type="ARBA" id="ARBA00022448"/>
    </source>
</evidence>
<name>A0A833ZN75_9CHIR</name>
<gene>
    <name evidence="8" type="ORF">HJG60_011703</name>
</gene>
<keyword evidence="6" id="KW-0407">Ion channel</keyword>
<dbReference type="GO" id="GO:0034702">
    <property type="term" value="C:monoatomic ion channel complex"/>
    <property type="evidence" value="ECO:0007669"/>
    <property type="project" value="UniProtKB-KW"/>
</dbReference>
<evidence type="ECO:0000256" key="6">
    <source>
        <dbReference type="ARBA" id="ARBA00023303"/>
    </source>
</evidence>
<protein>
    <submittedName>
        <fullName evidence="8">Uncharacterized protein</fullName>
    </submittedName>
</protein>
<feature type="region of interest" description="Disordered" evidence="7">
    <location>
        <begin position="46"/>
        <end position="81"/>
    </location>
</feature>
<keyword evidence="2" id="KW-0813">Transport</keyword>
<evidence type="ECO:0000313" key="8">
    <source>
        <dbReference type="EMBL" id="KAF6099987.1"/>
    </source>
</evidence>
<comment type="subcellular location">
    <subcellularLocation>
        <location evidence="1">Cell membrane</location>
        <topology evidence="1">Multi-pass membrane protein</topology>
    </subcellularLocation>
</comment>
<dbReference type="PANTHER" id="PTHR46480:SF1">
    <property type="entry name" value="VOLTAGE-GATED HYDROGEN CHANNEL 1"/>
    <property type="match status" value="1"/>
</dbReference>
<dbReference type="EMBL" id="JABVXQ010000007">
    <property type="protein sequence ID" value="KAF6099987.1"/>
    <property type="molecule type" value="Genomic_DNA"/>
</dbReference>
<reference evidence="8 9" key="1">
    <citation type="journal article" date="2020" name="Nature">
        <title>Six reference-quality genomes reveal evolution of bat adaptations.</title>
        <authorList>
            <person name="Jebb D."/>
            <person name="Huang Z."/>
            <person name="Pippel M."/>
            <person name="Hughes G.M."/>
            <person name="Lavrichenko K."/>
            <person name="Devanna P."/>
            <person name="Winkler S."/>
            <person name="Jermiin L.S."/>
            <person name="Skirmuntt E.C."/>
            <person name="Katzourakis A."/>
            <person name="Burkitt-Gray L."/>
            <person name="Ray D.A."/>
            <person name="Sullivan K.A.M."/>
            <person name="Roscito J.G."/>
            <person name="Kirilenko B.M."/>
            <person name="Davalos L.M."/>
            <person name="Corthals A.P."/>
            <person name="Power M.L."/>
            <person name="Jones G."/>
            <person name="Ransome R.D."/>
            <person name="Dechmann D.K.N."/>
            <person name="Locatelli A.G."/>
            <person name="Puechmaille S.J."/>
            <person name="Fedrigo O."/>
            <person name="Jarvis E.D."/>
            <person name="Hiller M."/>
            <person name="Vernes S.C."/>
            <person name="Myers E.W."/>
            <person name="Teeling E.C."/>
        </authorList>
    </citation>
    <scope>NUCLEOTIDE SEQUENCE [LARGE SCALE GENOMIC DNA]</scope>
    <source>
        <strain evidence="8">Bat1K_MPI-CBG_1</strain>
    </source>
</reference>
<dbReference type="GO" id="GO:0030171">
    <property type="term" value="F:voltage-gated proton channel activity"/>
    <property type="evidence" value="ECO:0007669"/>
    <property type="project" value="InterPro"/>
</dbReference>
<keyword evidence="5" id="KW-0406">Ion transport</keyword>
<organism evidence="8 9">
    <name type="scientific">Phyllostomus discolor</name>
    <name type="common">pale spear-nosed bat</name>
    <dbReference type="NCBI Taxonomy" id="89673"/>
    <lineage>
        <taxon>Eukaryota</taxon>
        <taxon>Metazoa</taxon>
        <taxon>Chordata</taxon>
        <taxon>Craniata</taxon>
        <taxon>Vertebrata</taxon>
        <taxon>Euteleostomi</taxon>
        <taxon>Mammalia</taxon>
        <taxon>Eutheria</taxon>
        <taxon>Laurasiatheria</taxon>
        <taxon>Chiroptera</taxon>
        <taxon>Yangochiroptera</taxon>
        <taxon>Phyllostomidae</taxon>
        <taxon>Phyllostominae</taxon>
        <taxon>Phyllostomus</taxon>
    </lineage>
</organism>
<evidence type="ECO:0000256" key="4">
    <source>
        <dbReference type="ARBA" id="ARBA00022882"/>
    </source>
</evidence>
<evidence type="ECO:0000256" key="5">
    <source>
        <dbReference type="ARBA" id="ARBA00023065"/>
    </source>
</evidence>
<comment type="caution">
    <text evidence="8">The sequence shown here is derived from an EMBL/GenBank/DDBJ whole genome shotgun (WGS) entry which is preliminary data.</text>
</comment>